<keyword evidence="4" id="KW-1185">Reference proteome</keyword>
<feature type="compositionally biased region" description="Acidic residues" evidence="1">
    <location>
        <begin position="1"/>
        <end position="13"/>
    </location>
</feature>
<protein>
    <recommendedName>
        <fullName evidence="2">S1 motif domain-containing protein</fullName>
    </recommendedName>
</protein>
<accession>A0ABU6UX27</accession>
<evidence type="ECO:0000313" key="3">
    <source>
        <dbReference type="EMBL" id="MED6164636.1"/>
    </source>
</evidence>
<dbReference type="InterPro" id="IPR003029">
    <property type="entry name" value="S1_domain"/>
</dbReference>
<dbReference type="InterPro" id="IPR012340">
    <property type="entry name" value="NA-bd_OB-fold"/>
</dbReference>
<dbReference type="PANTHER" id="PTHR15838">
    <property type="entry name" value="NUCLEOLAR PROTEIN OF 40 KDA"/>
    <property type="match status" value="1"/>
</dbReference>
<reference evidence="3 4" key="1">
    <citation type="journal article" date="2023" name="Plants (Basel)">
        <title>Bridging the Gap: Combining Genomics and Transcriptomics Approaches to Understand Stylosanthes scabra, an Orphan Legume from the Brazilian Caatinga.</title>
        <authorList>
            <person name="Ferreira-Neto J.R.C."/>
            <person name="da Silva M.D."/>
            <person name="Binneck E."/>
            <person name="de Melo N.F."/>
            <person name="da Silva R.H."/>
            <person name="de Melo A.L.T.M."/>
            <person name="Pandolfi V."/>
            <person name="Bustamante F.O."/>
            <person name="Brasileiro-Vidal A.C."/>
            <person name="Benko-Iseppon A.M."/>
        </authorList>
    </citation>
    <scope>NUCLEOTIDE SEQUENCE [LARGE SCALE GENOMIC DNA]</scope>
    <source>
        <tissue evidence="3">Leaves</tissue>
    </source>
</reference>
<dbReference type="EMBL" id="JASCZI010122710">
    <property type="protein sequence ID" value="MED6164636.1"/>
    <property type="molecule type" value="Genomic_DNA"/>
</dbReference>
<dbReference type="SUPFAM" id="SSF50249">
    <property type="entry name" value="Nucleic acid-binding proteins"/>
    <property type="match status" value="1"/>
</dbReference>
<sequence>MGTEEETEIEGIEETDRTEDGGGSQRKGRRDPRHGGGGEIELYKVYKGRVSRVIDTGCFVQLDDFRGKEGLVHVSQIATRRISNAKDVVKRDQEVYVKVISVSGQKLSLSMRDVDQHTGEDLLLWVFQVSGLWRRMIWGNHGGH</sequence>
<comment type="caution">
    <text evidence="3">The sequence shown here is derived from an EMBL/GenBank/DDBJ whole genome shotgun (WGS) entry which is preliminary data.</text>
</comment>
<dbReference type="Gene3D" id="2.40.50.140">
    <property type="entry name" value="Nucleic acid-binding proteins"/>
    <property type="match status" value="1"/>
</dbReference>
<dbReference type="InterPro" id="IPR049621">
    <property type="entry name" value="S1_DHX8_helicase"/>
</dbReference>
<dbReference type="Pfam" id="PF00575">
    <property type="entry name" value="S1"/>
    <property type="match status" value="1"/>
</dbReference>
<dbReference type="PROSITE" id="PS50126">
    <property type="entry name" value="S1"/>
    <property type="match status" value="1"/>
</dbReference>
<gene>
    <name evidence="3" type="ORF">PIB30_092147</name>
</gene>
<dbReference type="Proteomes" id="UP001341840">
    <property type="component" value="Unassembled WGS sequence"/>
</dbReference>
<feature type="domain" description="S1 motif" evidence="2">
    <location>
        <begin position="43"/>
        <end position="112"/>
    </location>
</feature>
<dbReference type="SMART" id="SM00316">
    <property type="entry name" value="S1"/>
    <property type="match status" value="1"/>
</dbReference>
<name>A0ABU6UX27_9FABA</name>
<dbReference type="CDD" id="cd05684">
    <property type="entry name" value="S1_DHX8_helicase"/>
    <property type="match status" value="1"/>
</dbReference>
<evidence type="ECO:0000256" key="1">
    <source>
        <dbReference type="SAM" id="MobiDB-lite"/>
    </source>
</evidence>
<evidence type="ECO:0000313" key="4">
    <source>
        <dbReference type="Proteomes" id="UP001341840"/>
    </source>
</evidence>
<evidence type="ECO:0000259" key="2">
    <source>
        <dbReference type="PROSITE" id="PS50126"/>
    </source>
</evidence>
<organism evidence="3 4">
    <name type="scientific">Stylosanthes scabra</name>
    <dbReference type="NCBI Taxonomy" id="79078"/>
    <lineage>
        <taxon>Eukaryota</taxon>
        <taxon>Viridiplantae</taxon>
        <taxon>Streptophyta</taxon>
        <taxon>Embryophyta</taxon>
        <taxon>Tracheophyta</taxon>
        <taxon>Spermatophyta</taxon>
        <taxon>Magnoliopsida</taxon>
        <taxon>eudicotyledons</taxon>
        <taxon>Gunneridae</taxon>
        <taxon>Pentapetalae</taxon>
        <taxon>rosids</taxon>
        <taxon>fabids</taxon>
        <taxon>Fabales</taxon>
        <taxon>Fabaceae</taxon>
        <taxon>Papilionoideae</taxon>
        <taxon>50 kb inversion clade</taxon>
        <taxon>dalbergioids sensu lato</taxon>
        <taxon>Dalbergieae</taxon>
        <taxon>Pterocarpus clade</taxon>
        <taxon>Stylosanthes</taxon>
    </lineage>
</organism>
<feature type="region of interest" description="Disordered" evidence="1">
    <location>
        <begin position="1"/>
        <end position="38"/>
    </location>
</feature>
<proteinExistence type="predicted"/>
<dbReference type="PANTHER" id="PTHR15838:SF1">
    <property type="entry name" value="ZINC FINGER CCHC DOMAIN-CONTAINING PROTEIN 17"/>
    <property type="match status" value="1"/>
</dbReference>